<dbReference type="RefSeq" id="WP_145240421.1">
    <property type="nucleotide sequence ID" value="NZ_CP036273.1"/>
</dbReference>
<dbReference type="PANTHER" id="PTHR35889">
    <property type="entry name" value="CYCLOINULO-OLIGOSACCHARIDE FRUCTANOTRANSFERASE-RELATED"/>
    <property type="match status" value="1"/>
</dbReference>
<dbReference type="Pfam" id="PF07587">
    <property type="entry name" value="PSD1"/>
    <property type="match status" value="1"/>
</dbReference>
<dbReference type="InterPro" id="IPR022655">
    <property type="entry name" value="DUF1553"/>
</dbReference>
<feature type="domain" description="DUF1549" evidence="3">
    <location>
        <begin position="139"/>
        <end position="345"/>
    </location>
</feature>
<dbReference type="GO" id="GO:0009055">
    <property type="term" value="F:electron transfer activity"/>
    <property type="evidence" value="ECO:0007669"/>
    <property type="project" value="InterPro"/>
</dbReference>
<dbReference type="Proteomes" id="UP000319576">
    <property type="component" value="Chromosome"/>
</dbReference>
<feature type="domain" description="Cytochrome C Planctomycete-type" evidence="5">
    <location>
        <begin position="38"/>
        <end position="91"/>
    </location>
</feature>
<dbReference type="InterPro" id="IPR036909">
    <property type="entry name" value="Cyt_c-like_dom_sf"/>
</dbReference>
<dbReference type="OrthoDB" id="127107at2"/>
<evidence type="ECO:0000313" key="6">
    <source>
        <dbReference type="EMBL" id="QDU21457.1"/>
    </source>
</evidence>
<evidence type="ECO:0000259" key="3">
    <source>
        <dbReference type="Pfam" id="PF07583"/>
    </source>
</evidence>
<dbReference type="PANTHER" id="PTHR35889:SF3">
    <property type="entry name" value="F-BOX DOMAIN-CONTAINING PROTEIN"/>
    <property type="match status" value="1"/>
</dbReference>
<dbReference type="InterPro" id="IPR011444">
    <property type="entry name" value="DUF1549"/>
</dbReference>
<evidence type="ECO:0000256" key="1">
    <source>
        <dbReference type="SAM" id="Coils"/>
    </source>
</evidence>
<dbReference type="InterPro" id="IPR011429">
    <property type="entry name" value="Cyt_c_Planctomycete-type"/>
</dbReference>
<reference evidence="6 7" key="1">
    <citation type="submission" date="2019-02" db="EMBL/GenBank/DDBJ databases">
        <title>Deep-cultivation of Planctomycetes and their phenomic and genomic characterization uncovers novel biology.</title>
        <authorList>
            <person name="Wiegand S."/>
            <person name="Jogler M."/>
            <person name="Boedeker C."/>
            <person name="Pinto D."/>
            <person name="Vollmers J."/>
            <person name="Rivas-Marin E."/>
            <person name="Kohn T."/>
            <person name="Peeters S.H."/>
            <person name="Heuer A."/>
            <person name="Rast P."/>
            <person name="Oberbeckmann S."/>
            <person name="Bunk B."/>
            <person name="Jeske O."/>
            <person name="Meyerdierks A."/>
            <person name="Storesund J.E."/>
            <person name="Kallscheuer N."/>
            <person name="Luecker S."/>
            <person name="Lage O.M."/>
            <person name="Pohl T."/>
            <person name="Merkel B.J."/>
            <person name="Hornburger P."/>
            <person name="Mueller R.-W."/>
            <person name="Bruemmer F."/>
            <person name="Labrenz M."/>
            <person name="Spormann A.M."/>
            <person name="Op den Camp H."/>
            <person name="Overmann J."/>
            <person name="Amann R."/>
            <person name="Jetten M.S.M."/>
            <person name="Mascher T."/>
            <person name="Medema M.H."/>
            <person name="Devos D.P."/>
            <person name="Kaster A.-K."/>
            <person name="Ovreas L."/>
            <person name="Rohde M."/>
            <person name="Galperin M.Y."/>
            <person name="Jogler C."/>
        </authorList>
    </citation>
    <scope>NUCLEOTIDE SEQUENCE [LARGE SCALE GENOMIC DNA]</scope>
    <source>
        <strain evidence="6 7">ETA_A1</strain>
    </source>
</reference>
<dbReference type="AlphaFoldDB" id="A0A517XVE3"/>
<feature type="chain" id="PRO_5022100617" evidence="2">
    <location>
        <begin position="22"/>
        <end position="769"/>
    </location>
</feature>
<dbReference type="SUPFAM" id="SSF46626">
    <property type="entry name" value="Cytochrome c"/>
    <property type="match status" value="1"/>
</dbReference>
<dbReference type="GO" id="GO:0020037">
    <property type="term" value="F:heme binding"/>
    <property type="evidence" value="ECO:0007669"/>
    <property type="project" value="InterPro"/>
</dbReference>
<dbReference type="EMBL" id="CP036273">
    <property type="protein sequence ID" value="QDU21457.1"/>
    <property type="molecule type" value="Genomic_DNA"/>
</dbReference>
<feature type="domain" description="DUF1553" evidence="4">
    <location>
        <begin position="459"/>
        <end position="714"/>
    </location>
</feature>
<keyword evidence="7" id="KW-1185">Reference proteome</keyword>
<feature type="signal peptide" evidence="2">
    <location>
        <begin position="1"/>
        <end position="21"/>
    </location>
</feature>
<feature type="coiled-coil region" evidence="1">
    <location>
        <begin position="360"/>
        <end position="387"/>
    </location>
</feature>
<name>A0A517XVE3_9BACT</name>
<proteinExistence type="predicted"/>
<evidence type="ECO:0000259" key="5">
    <source>
        <dbReference type="Pfam" id="PF07635"/>
    </source>
</evidence>
<evidence type="ECO:0000259" key="4">
    <source>
        <dbReference type="Pfam" id="PF07587"/>
    </source>
</evidence>
<dbReference type="Pfam" id="PF07635">
    <property type="entry name" value="PSCyt1"/>
    <property type="match status" value="1"/>
</dbReference>
<evidence type="ECO:0000313" key="7">
    <source>
        <dbReference type="Proteomes" id="UP000319576"/>
    </source>
</evidence>
<keyword evidence="1" id="KW-0175">Coiled coil</keyword>
<keyword evidence="2" id="KW-0732">Signal</keyword>
<evidence type="ECO:0000256" key="2">
    <source>
        <dbReference type="SAM" id="SignalP"/>
    </source>
</evidence>
<dbReference type="Pfam" id="PF07583">
    <property type="entry name" value="PSCyt2"/>
    <property type="match status" value="1"/>
</dbReference>
<organism evidence="6 7">
    <name type="scientific">Urbifossiella limnaea</name>
    <dbReference type="NCBI Taxonomy" id="2528023"/>
    <lineage>
        <taxon>Bacteria</taxon>
        <taxon>Pseudomonadati</taxon>
        <taxon>Planctomycetota</taxon>
        <taxon>Planctomycetia</taxon>
        <taxon>Gemmatales</taxon>
        <taxon>Gemmataceae</taxon>
        <taxon>Urbifossiella</taxon>
    </lineage>
</organism>
<dbReference type="Gene3D" id="1.10.760.10">
    <property type="entry name" value="Cytochrome c-like domain"/>
    <property type="match status" value="1"/>
</dbReference>
<dbReference type="KEGG" id="uli:ETAA1_34240"/>
<sequence precursor="true">MSTRLVVTLAALFAAAPAASAQPVDFNRDVRPILSNNCFACHGPDEKERKGDLRLDTKDGALGAIVPGNPAKSELLARVRSPEPSEVMPPAKSGKKLTPREIDILDRWVKQGGGYAPHWAYVPPTRPAVPATKHATSTPIDSFLFYRLEREGLNPQPDADRYALLRRVSLDLTGVPPTWAEAAEFARDNGKAAYERQVDRLLASPRFGEHWARLWLDLARYADSAGYADDPPRTIWKYRDYVIRAFNDNLPFDRFTVEQLAGDLLPNPTEDQLTATAFHRNTLTNNEGGTNDEEFRNVAVVDRVNTTFTVWMGTSIACAQCHTHKYDPLTQREFFGLFAFFNNTADADRSDESPLQEFWVPETREKRRRAEAEVASLETILKGVKADQLKADRDRLATLKKQLPELKPLATVPVLKELPQGQRRVTKLQFRGNFMDLGEVVTEGVPAALHPLPAGEKSRLTLAKWVVSKDNPLTARVVANRFWEQIFGTGLVRTSEEFGAQGELPSHPELLDWLAVELQSDWNVKRFLRLLVTSAAYRQSSKVTPALVERDPENRLLARGPRVRLSAEMVRDQALAAAGLLSPKVLGPSVKPPQPSLGLSAAFGRSIDWQPSTGEDRYRRGVYTEWRRSNPYPSMSTFDAPNRDACTVRRARTNTPLQALVTMNDPVYVEAAQGLARRVLREGGATPAERAAYAVRTALTRPPTDTEVARLVKLYTDARAAFDKDRGRAAQFATNPLGALPAGVDAADAAAWTTVASVLLNLDEMFMKR</sequence>
<gene>
    <name evidence="6" type="ORF">ETAA1_34240</name>
</gene>
<protein>
    <submittedName>
        <fullName evidence="6">Planctomycete cytochrome C</fullName>
    </submittedName>
</protein>
<accession>A0A517XVE3</accession>